<dbReference type="STRING" id="51028.A0A0N4VDW9"/>
<dbReference type="AlphaFoldDB" id="A0A0N4VDW9"/>
<name>A0A0N4VDW9_ENTVE</name>
<feature type="domain" description="PRELI/MSF1" evidence="1">
    <location>
        <begin position="1"/>
        <end position="195"/>
    </location>
</feature>
<proteinExistence type="predicted"/>
<reference evidence="4" key="1">
    <citation type="submission" date="2017-02" db="UniProtKB">
        <authorList>
            <consortium name="WormBaseParasite"/>
        </authorList>
    </citation>
    <scope>IDENTIFICATION</scope>
</reference>
<dbReference type="Proteomes" id="UP000274131">
    <property type="component" value="Unassembled WGS sequence"/>
</dbReference>
<dbReference type="WBParaSite" id="EVEC_0000884701-mRNA-1">
    <property type="protein sequence ID" value="EVEC_0000884701-mRNA-1"/>
    <property type="gene ID" value="EVEC_0000884701"/>
</dbReference>
<protein>
    <submittedName>
        <fullName evidence="4">PRELI/MSF1 domain-containing protein</fullName>
    </submittedName>
</protein>
<dbReference type="EMBL" id="UXUI01009357">
    <property type="protein sequence ID" value="VDD93548.1"/>
    <property type="molecule type" value="Genomic_DNA"/>
</dbReference>
<dbReference type="OrthoDB" id="341300at2759"/>
<sequence>MRTWESPPQLIPYSFDEVVSVFWNRYPNSKASHIVSEDVLERKEPFNSVHCAPPTIFQVVGDKIVTKKLIVKKGASFLKAAPKWVSKLTNVQMVPTIEESVFDRAARKLTTYTRNVAWTSIFHMHERCVYTPIEWIRNEQSTSRASIGRAVFVDVNYGALDPLIERVFVLSFRNSIKKTAAGLIEKLEERFGMPASGVSYAGGKISQKAAEIKGKILQKSKIGFEKA</sequence>
<evidence type="ECO:0000313" key="2">
    <source>
        <dbReference type="EMBL" id="VDD93548.1"/>
    </source>
</evidence>
<gene>
    <name evidence="2" type="ORF">EVEC_LOCUS8299</name>
</gene>
<accession>A0A0N4VDW9</accession>
<reference evidence="2 3" key="2">
    <citation type="submission" date="2018-10" db="EMBL/GenBank/DDBJ databases">
        <authorList>
            <consortium name="Pathogen Informatics"/>
        </authorList>
    </citation>
    <scope>NUCLEOTIDE SEQUENCE [LARGE SCALE GENOMIC DNA]</scope>
</reference>
<organism evidence="4">
    <name type="scientific">Enterobius vermicularis</name>
    <name type="common">Human pinworm</name>
    <dbReference type="NCBI Taxonomy" id="51028"/>
    <lineage>
        <taxon>Eukaryota</taxon>
        <taxon>Metazoa</taxon>
        <taxon>Ecdysozoa</taxon>
        <taxon>Nematoda</taxon>
        <taxon>Chromadorea</taxon>
        <taxon>Rhabditida</taxon>
        <taxon>Spirurina</taxon>
        <taxon>Oxyuridomorpha</taxon>
        <taxon>Oxyuroidea</taxon>
        <taxon>Oxyuridae</taxon>
        <taxon>Enterobius</taxon>
    </lineage>
</organism>
<evidence type="ECO:0000313" key="3">
    <source>
        <dbReference type="Proteomes" id="UP000274131"/>
    </source>
</evidence>
<keyword evidence="3" id="KW-1185">Reference proteome</keyword>
<evidence type="ECO:0000313" key="4">
    <source>
        <dbReference type="WBParaSite" id="EVEC_0000884701-mRNA-1"/>
    </source>
</evidence>
<dbReference type="InterPro" id="IPR006797">
    <property type="entry name" value="PRELI/MSF1_dom"/>
</dbReference>
<dbReference type="GO" id="GO:0005758">
    <property type="term" value="C:mitochondrial intermembrane space"/>
    <property type="evidence" value="ECO:0007669"/>
    <property type="project" value="InterPro"/>
</dbReference>
<dbReference type="PANTHER" id="PTHR11158">
    <property type="entry name" value="MSF1/PX19 RELATED"/>
    <property type="match status" value="1"/>
</dbReference>
<evidence type="ECO:0000259" key="1">
    <source>
        <dbReference type="PROSITE" id="PS50904"/>
    </source>
</evidence>
<dbReference type="Pfam" id="PF04707">
    <property type="entry name" value="PRELI"/>
    <property type="match status" value="1"/>
</dbReference>
<dbReference type="InterPro" id="IPR037365">
    <property type="entry name" value="Slowmo/Ups"/>
</dbReference>
<dbReference type="PROSITE" id="PS50904">
    <property type="entry name" value="PRELI_MSF1"/>
    <property type="match status" value="1"/>
</dbReference>